<dbReference type="GO" id="GO:1901222">
    <property type="term" value="P:regulation of non-canonical NF-kappaB signal transduction"/>
    <property type="evidence" value="ECO:0007669"/>
    <property type="project" value="UniProtKB-ARBA"/>
</dbReference>
<feature type="domain" description="EGF-like" evidence="12">
    <location>
        <begin position="1173"/>
        <end position="1209"/>
    </location>
</feature>
<dbReference type="PANTHER" id="PTHR24033">
    <property type="entry name" value="EGF-LIKE DOMAIN-CONTAINING PROTEIN"/>
    <property type="match status" value="1"/>
</dbReference>
<feature type="disulfide bond" evidence="8">
    <location>
        <begin position="291"/>
        <end position="300"/>
    </location>
</feature>
<dbReference type="SUPFAM" id="SSF57196">
    <property type="entry name" value="EGF/Laminin"/>
    <property type="match status" value="6"/>
</dbReference>
<comment type="caution">
    <text evidence="13">The sequence shown here is derived from an EMBL/GenBank/DDBJ whole genome shotgun (WGS) entry which is preliminary data.</text>
</comment>
<dbReference type="PRINTS" id="PR01983">
    <property type="entry name" value="NOTCH"/>
</dbReference>
<dbReference type="SUPFAM" id="SSF57184">
    <property type="entry name" value="Growth factor receptor domain"/>
    <property type="match status" value="3"/>
</dbReference>
<feature type="disulfide bond" evidence="8">
    <location>
        <begin position="1353"/>
        <end position="1362"/>
    </location>
</feature>
<sequence length="1438" mass="155505">MEIGRIHSKCHKTLLLTMMMFKWGIFCSESSDRCLSEPCQNGATCVDMMDDYVCICPRGAEPPLYMGKDCDQPYDGCVFADCPECTSTPGTRQFHCACPRGFAGPNCTFNIDDCESAPCEGAGPQTVCVDGIDAHFCICPAGLTGDNCEAEVQDCSAEPCLNNGTCTARPDGFRCDCPPGFRGDRCEEDVDECLSRPCRNGAICLDGPGRYRCFCVPGFQGYNCEIDINECASHPCENNATCVNEKDRYICECLLGYSGVNCEVEIDECDSGPCQNGATCHDWVGQYTCECPPGFEGMDCEINIDECASGPCLNEGTCVDLVDGYECDCSDTGFTGEHCEEDIPECASNPCLNGATCVEGWEFYAYAAGYLCQCQPGYTGENCSLDIDECGSAPCQNGGSCEDQINAYACTCMPGFTGVDCEVNVDECESAPCQNGGLCEDNVAGYTCVCPDPESQGEILPWGGRHCEVRLTGCLGHACQNGATCRPWVGEDGRHGSDCLCPPGFYGEFCGTPTTFSFSVPGFVLLELPLANRSRRSVESGDVSVSLRLRTTLPDMLVFLRGDANNFLSLEVVGGGLLARAVWEGGALEARFMELVSDGTWLDVSMVTAEGAGLALVLKGGAGCDGDGCRVEEGVGIMTFDPAPGSMTRMFVGGVPEDYFDIMKSRSGFIGCVEDLMVDGRPVLPQDLPPDQTQDVQMGCSKTEWCHPDPCSGQGRCVDLWTHYKCDCHRPFHGDSCAQEYPSWTYGHEGAESFSAFDVPAYHGSNFSVSLFLRTLQQDGLLFQLRRQGAPYLSLFLRMGRVLAAVDPETPPATAPVFVADGEKRLVEVEFQHGQVFFRHDGMRYPLGALSEVGVEPGDLVFLGGLPEADDADLQAWGGHFKGCLQDVRLAGARLDLDSWNSSLEEAEEEGYLPSDAQNVELGCLSDDTCQVEPCQNGGECTVTWNDFVCSCLVQFTGRTCETRVWCFSDPCVMGGRCRDLPDGYECLSNATFGSDALRFKAEGSLVAPVTSVSMELRTRTAEGVVLRAELGAELFSVGLQNSSLLVRVRQANSVEALSFASRRPVADGSWHRVRVSMVDAPHQGAGSTPSSFSSPWVITVDGWSEGTSHVPFSSLDFLGSAPVLVAEEFVGCLGNVRVGGIYLPFVDDGQPPQPFRFIRVDEGKDVQLGCMGHPVCLSQPCQNEGTCMDLFNQLSCSCAPGWEGPFCEHDTDDCASQPCLRGVCADLLAGFRCDCPKGYVGDRCEVDVDDCEGHACQNGATCLDGVDLYTCVCPPDFTGPLCQWPYPPLRCEEDVQCENGGVCRDELWGANCTCRPGYAGDRCEVEADECASNPCRNGGTCLDRFNRFQCVCSPGFIGRQCENSKWEQRDRIPWLVVAVPLGCCCVLLAVIGLIVMVMTARKKRQSEGTYSPSQQEVAGARLEMDSMLKVPPEERLI</sequence>
<evidence type="ECO:0000313" key="14">
    <source>
        <dbReference type="Proteomes" id="UP000824540"/>
    </source>
</evidence>
<dbReference type="FunFam" id="2.60.120.200:FF:000081">
    <property type="entry name" value="Crumbs 1, cell polarity complex component"/>
    <property type="match status" value="1"/>
</dbReference>
<feature type="domain" description="EGF-like" evidence="12">
    <location>
        <begin position="342"/>
        <end position="384"/>
    </location>
</feature>
<evidence type="ECO:0000256" key="6">
    <source>
        <dbReference type="ARBA" id="ARBA00023157"/>
    </source>
</evidence>
<evidence type="ECO:0000259" key="12">
    <source>
        <dbReference type="PROSITE" id="PS50026"/>
    </source>
</evidence>
<protein>
    <submittedName>
        <fullName evidence="13">Uncharacterized protein</fullName>
    </submittedName>
</protein>
<dbReference type="PANTHER" id="PTHR24033:SF224">
    <property type="entry name" value="C-TYPE LECTIN"/>
    <property type="match status" value="1"/>
</dbReference>
<feature type="domain" description="EGF-like" evidence="12">
    <location>
        <begin position="189"/>
        <end position="225"/>
    </location>
</feature>
<evidence type="ECO:0000259" key="11">
    <source>
        <dbReference type="PROSITE" id="PS50025"/>
    </source>
</evidence>
<feature type="disulfide bond" evidence="8">
    <location>
        <begin position="215"/>
        <end position="224"/>
    </location>
</feature>
<dbReference type="GO" id="GO:0005576">
    <property type="term" value="C:extracellular region"/>
    <property type="evidence" value="ECO:0007669"/>
    <property type="project" value="UniProtKB-SubCell"/>
</dbReference>
<feature type="domain" description="Laminin G" evidence="11">
    <location>
        <begin position="741"/>
        <end position="924"/>
    </location>
</feature>
<feature type="domain" description="EGF-like" evidence="12">
    <location>
        <begin position="926"/>
        <end position="962"/>
    </location>
</feature>
<dbReference type="FunFam" id="2.10.25.10:FF:000525">
    <property type="entry name" value="Fat-like cadherin-related tumor suppressor homolog"/>
    <property type="match status" value="1"/>
</dbReference>
<feature type="disulfide bond" evidence="8">
    <location>
        <begin position="374"/>
        <end position="383"/>
    </location>
</feature>
<accession>A0A8T2NPA8</accession>
<dbReference type="FunFam" id="2.10.25.10:FF:000472">
    <property type="entry name" value="Uncharacterized protein, isoform A"/>
    <property type="match status" value="2"/>
</dbReference>
<dbReference type="SMART" id="SM00179">
    <property type="entry name" value="EGF_CA"/>
    <property type="match status" value="17"/>
</dbReference>
<dbReference type="GO" id="GO:0007399">
    <property type="term" value="P:nervous system development"/>
    <property type="evidence" value="ECO:0007669"/>
    <property type="project" value="UniProtKB-ARBA"/>
</dbReference>
<dbReference type="FunFam" id="2.10.25.10:FF:000045">
    <property type="entry name" value="Slit guidance ligand 2"/>
    <property type="match status" value="1"/>
</dbReference>
<dbReference type="Pfam" id="PF00008">
    <property type="entry name" value="EGF"/>
    <property type="match status" value="13"/>
</dbReference>
<dbReference type="FunFam" id="2.10.25.10:FF:000255">
    <property type="entry name" value="Sushi, nidogen and EGF-like domains 1"/>
    <property type="match status" value="1"/>
</dbReference>
<feature type="disulfide bond" evidence="8">
    <location>
        <begin position="98"/>
        <end position="107"/>
    </location>
</feature>
<keyword evidence="14" id="KW-1185">Reference proteome</keyword>
<dbReference type="InterPro" id="IPR013032">
    <property type="entry name" value="EGF-like_CS"/>
</dbReference>
<feature type="domain" description="EGF-like" evidence="12">
    <location>
        <begin position="151"/>
        <end position="187"/>
    </location>
</feature>
<dbReference type="GO" id="GO:0016020">
    <property type="term" value="C:membrane"/>
    <property type="evidence" value="ECO:0007669"/>
    <property type="project" value="UniProtKB-ARBA"/>
</dbReference>
<keyword evidence="2" id="KW-0964">Secreted</keyword>
<comment type="caution">
    <text evidence="8">Lacks conserved residue(s) required for the propagation of feature annotation.</text>
</comment>
<feature type="disulfide bond" evidence="8">
    <location>
        <begin position="728"/>
        <end position="737"/>
    </location>
</feature>
<feature type="domain" description="EGF-like" evidence="12">
    <location>
        <begin position="110"/>
        <end position="149"/>
    </location>
</feature>
<keyword evidence="3 8" id="KW-0245">EGF-like domain</keyword>
<dbReference type="FunFam" id="2.10.25.10:FF:000039">
    <property type="entry name" value="Crumbs cell polarity complex component 1"/>
    <property type="match status" value="1"/>
</dbReference>
<dbReference type="FunFam" id="2.10.25.10:FF:000123">
    <property type="entry name" value="Crumbs homolog 1 (Drosophila)"/>
    <property type="match status" value="1"/>
</dbReference>
<dbReference type="Proteomes" id="UP000824540">
    <property type="component" value="Unassembled WGS sequence"/>
</dbReference>
<dbReference type="GO" id="GO:0009952">
    <property type="term" value="P:anterior/posterior pattern specification"/>
    <property type="evidence" value="ECO:0007669"/>
    <property type="project" value="UniProtKB-ARBA"/>
</dbReference>
<feature type="domain" description="EGF-like" evidence="12">
    <location>
        <begin position="303"/>
        <end position="340"/>
    </location>
</feature>
<dbReference type="InterPro" id="IPR000742">
    <property type="entry name" value="EGF"/>
</dbReference>
<dbReference type="InterPro" id="IPR009030">
    <property type="entry name" value="Growth_fac_rcpt_cys_sf"/>
</dbReference>
<evidence type="ECO:0000256" key="8">
    <source>
        <dbReference type="PROSITE-ProRule" id="PRU00076"/>
    </source>
</evidence>
<dbReference type="SUPFAM" id="SSF49899">
    <property type="entry name" value="Concanavalin A-like lectins/glucanases"/>
    <property type="match status" value="3"/>
</dbReference>
<dbReference type="FunFam" id="2.10.25.10:FF:000282">
    <property type="entry name" value="Crumbs cell polarity complex component 2"/>
    <property type="match status" value="1"/>
</dbReference>
<feature type="domain" description="Laminin G" evidence="11">
    <location>
        <begin position="987"/>
        <end position="1171"/>
    </location>
</feature>
<comment type="subcellular location">
    <subcellularLocation>
        <location evidence="1">Secreted</location>
    </subcellularLocation>
</comment>
<feature type="disulfide bond" evidence="8">
    <location>
        <begin position="952"/>
        <end position="961"/>
    </location>
</feature>
<keyword evidence="6 8" id="KW-1015">Disulfide bond</keyword>
<feature type="disulfide bond" evidence="8">
    <location>
        <begin position="1199"/>
        <end position="1208"/>
    </location>
</feature>
<feature type="domain" description="EGF-like" evidence="12">
    <location>
        <begin position="470"/>
        <end position="511"/>
    </location>
</feature>
<proteinExistence type="predicted"/>
<keyword evidence="9" id="KW-0472">Membrane</keyword>
<dbReference type="GO" id="GO:0035282">
    <property type="term" value="P:segmentation"/>
    <property type="evidence" value="ECO:0007669"/>
    <property type="project" value="UniProtKB-ARBA"/>
</dbReference>
<keyword evidence="4 10" id="KW-0732">Signal</keyword>
<feature type="domain" description="EGF-like" evidence="12">
    <location>
        <begin position="1327"/>
        <end position="1363"/>
    </location>
</feature>
<feature type="disulfide bond" evidence="8">
    <location>
        <begin position="139"/>
        <end position="148"/>
    </location>
</feature>
<evidence type="ECO:0000256" key="1">
    <source>
        <dbReference type="ARBA" id="ARBA00004613"/>
    </source>
</evidence>
<evidence type="ECO:0000256" key="3">
    <source>
        <dbReference type="ARBA" id="ARBA00022536"/>
    </source>
</evidence>
<dbReference type="SMART" id="SM00181">
    <property type="entry name" value="EGF"/>
    <property type="match status" value="19"/>
</dbReference>
<feature type="domain" description="EGF-like" evidence="12">
    <location>
        <begin position="227"/>
        <end position="263"/>
    </location>
</feature>
<dbReference type="Gene3D" id="2.10.25.10">
    <property type="entry name" value="Laminin"/>
    <property type="match status" value="18"/>
</dbReference>
<dbReference type="GO" id="GO:0048646">
    <property type="term" value="P:anatomical structure formation involved in morphogenesis"/>
    <property type="evidence" value="ECO:0007669"/>
    <property type="project" value="UniProtKB-ARBA"/>
</dbReference>
<dbReference type="Pfam" id="PF02210">
    <property type="entry name" value="Laminin_G_2"/>
    <property type="match status" value="3"/>
</dbReference>
<dbReference type="PROSITE" id="PS01187">
    <property type="entry name" value="EGF_CA"/>
    <property type="match status" value="6"/>
</dbReference>
<feature type="domain" description="EGF-like" evidence="12">
    <location>
        <begin position="702"/>
        <end position="738"/>
    </location>
</feature>
<evidence type="ECO:0000256" key="2">
    <source>
        <dbReference type="ARBA" id="ARBA00022525"/>
    </source>
</evidence>
<dbReference type="Pfam" id="PF12661">
    <property type="entry name" value="hEGF"/>
    <property type="match status" value="2"/>
</dbReference>
<feature type="disulfide bond" evidence="8">
    <location>
        <begin position="412"/>
        <end position="421"/>
    </location>
</feature>
<dbReference type="InterPro" id="IPR018097">
    <property type="entry name" value="EGF_Ca-bd_CS"/>
</dbReference>
<dbReference type="CDD" id="cd00054">
    <property type="entry name" value="EGF_CA"/>
    <property type="match status" value="17"/>
</dbReference>
<evidence type="ECO:0000256" key="10">
    <source>
        <dbReference type="SAM" id="SignalP"/>
    </source>
</evidence>
<feature type="disulfide bond" evidence="8">
    <location>
        <begin position="1315"/>
        <end position="1324"/>
    </location>
</feature>
<feature type="domain" description="EGF-like" evidence="12">
    <location>
        <begin position="265"/>
        <end position="301"/>
    </location>
</feature>
<feature type="domain" description="EGF-like" evidence="12">
    <location>
        <begin position="1288"/>
        <end position="1325"/>
    </location>
</feature>
<dbReference type="PRINTS" id="PR00010">
    <property type="entry name" value="EGFBLOOD"/>
</dbReference>
<keyword evidence="5" id="KW-0677">Repeat</keyword>
<reference evidence="13" key="1">
    <citation type="thesis" date="2021" institute="BYU ScholarsArchive" country="Provo, UT, USA">
        <title>Applications of and Algorithms for Genome Assembly and Genomic Analyses with an Emphasis on Marine Teleosts.</title>
        <authorList>
            <person name="Pickett B.D."/>
        </authorList>
    </citation>
    <scope>NUCLEOTIDE SEQUENCE</scope>
    <source>
        <strain evidence="13">HI-2016</strain>
    </source>
</reference>
<dbReference type="GO" id="GO:0019904">
    <property type="term" value="F:protein domain specific binding"/>
    <property type="evidence" value="ECO:0007669"/>
    <property type="project" value="UniProtKB-ARBA"/>
</dbReference>
<feature type="domain" description="EGF-like" evidence="12">
    <location>
        <begin position="30"/>
        <end position="71"/>
    </location>
</feature>
<dbReference type="InterPro" id="IPR013320">
    <property type="entry name" value="ConA-like_dom_sf"/>
</dbReference>
<feature type="chain" id="PRO_5035796335" evidence="10">
    <location>
        <begin position="28"/>
        <end position="1438"/>
    </location>
</feature>
<evidence type="ECO:0000256" key="9">
    <source>
        <dbReference type="SAM" id="Phobius"/>
    </source>
</evidence>
<dbReference type="CDD" id="cd00110">
    <property type="entry name" value="LamG"/>
    <property type="match status" value="3"/>
</dbReference>
<feature type="transmembrane region" description="Helical" evidence="9">
    <location>
        <begin position="1373"/>
        <end position="1398"/>
    </location>
</feature>
<dbReference type="InterPro" id="IPR001791">
    <property type="entry name" value="Laminin_G"/>
</dbReference>
<feature type="domain" description="EGF-like" evidence="12">
    <location>
        <begin position="386"/>
        <end position="422"/>
    </location>
</feature>
<evidence type="ECO:0000313" key="13">
    <source>
        <dbReference type="EMBL" id="KAG9342195.1"/>
    </source>
</evidence>
<dbReference type="Gene3D" id="2.60.120.200">
    <property type="match status" value="3"/>
</dbReference>
<feature type="domain" description="Laminin G" evidence="11">
    <location>
        <begin position="515"/>
        <end position="700"/>
    </location>
</feature>
<keyword evidence="9" id="KW-0812">Transmembrane</keyword>
<feature type="disulfide bond" evidence="8">
    <location>
        <begin position="253"/>
        <end position="262"/>
    </location>
</feature>
<feature type="disulfide bond" evidence="8">
    <location>
        <begin position="177"/>
        <end position="186"/>
    </location>
</feature>
<dbReference type="GO" id="GO:0005509">
    <property type="term" value="F:calcium ion binding"/>
    <property type="evidence" value="ECO:0007669"/>
    <property type="project" value="InterPro"/>
</dbReference>
<evidence type="ECO:0000256" key="5">
    <source>
        <dbReference type="ARBA" id="ARBA00022737"/>
    </source>
</evidence>
<feature type="disulfide bond" evidence="8">
    <location>
        <begin position="1274"/>
        <end position="1283"/>
    </location>
</feature>
<evidence type="ECO:0000256" key="4">
    <source>
        <dbReference type="ARBA" id="ARBA00022729"/>
    </source>
</evidence>
<dbReference type="InterPro" id="IPR051830">
    <property type="entry name" value="NOTCH_homolog"/>
</dbReference>
<dbReference type="InterPro" id="IPR000152">
    <property type="entry name" value="EGF-type_Asp/Asn_hydroxyl_site"/>
</dbReference>
<dbReference type="PROSITE" id="PS00022">
    <property type="entry name" value="EGF_1"/>
    <property type="match status" value="16"/>
</dbReference>
<dbReference type="PROSITE" id="PS50025">
    <property type="entry name" value="LAM_G_DOMAIN"/>
    <property type="match status" value="3"/>
</dbReference>
<keyword evidence="7" id="KW-0325">Glycoprotein</keyword>
<dbReference type="OrthoDB" id="283575at2759"/>
<keyword evidence="9" id="KW-1133">Transmembrane helix</keyword>
<feature type="domain" description="EGF-like" evidence="12">
    <location>
        <begin position="1248"/>
        <end position="1284"/>
    </location>
</feature>
<dbReference type="PROSITE" id="PS00010">
    <property type="entry name" value="ASX_HYDROXYL"/>
    <property type="match status" value="11"/>
</dbReference>
<feature type="disulfide bond" evidence="8">
    <location>
        <begin position="1215"/>
        <end position="1225"/>
    </location>
</feature>
<dbReference type="InterPro" id="IPR001881">
    <property type="entry name" value="EGF-like_Ca-bd_dom"/>
</dbReference>
<dbReference type="PROSITE" id="PS01186">
    <property type="entry name" value="EGF_2"/>
    <property type="match status" value="13"/>
</dbReference>
<feature type="domain" description="EGF-like" evidence="12">
    <location>
        <begin position="424"/>
        <end position="468"/>
    </location>
</feature>
<dbReference type="FunFam" id="2.10.25.10:FF:000143">
    <property type="entry name" value="Protein crumbs 1"/>
    <property type="match status" value="2"/>
</dbReference>
<dbReference type="FunFam" id="2.10.25.10:FF:000122">
    <property type="entry name" value="Protein crumbs homolog 2"/>
    <property type="match status" value="1"/>
</dbReference>
<feature type="domain" description="EGF-like" evidence="12">
    <location>
        <begin position="1211"/>
        <end position="1246"/>
    </location>
</feature>
<evidence type="ECO:0000256" key="7">
    <source>
        <dbReference type="ARBA" id="ARBA00023180"/>
    </source>
</evidence>
<dbReference type="GO" id="GO:0045597">
    <property type="term" value="P:positive regulation of cell differentiation"/>
    <property type="evidence" value="ECO:0007669"/>
    <property type="project" value="UniProtKB-ARBA"/>
</dbReference>
<dbReference type="EMBL" id="JAFBMS010000029">
    <property type="protein sequence ID" value="KAG9342195.1"/>
    <property type="molecule type" value="Genomic_DNA"/>
</dbReference>
<dbReference type="FunFam" id="2.10.25.10:FF:000031">
    <property type="entry name" value="neurogenic locus notch homolog protein 3"/>
    <property type="match status" value="1"/>
</dbReference>
<dbReference type="PROSITE" id="PS50026">
    <property type="entry name" value="EGF_3"/>
    <property type="match status" value="19"/>
</dbReference>
<dbReference type="SMART" id="SM00282">
    <property type="entry name" value="LamG"/>
    <property type="match status" value="3"/>
</dbReference>
<feature type="disulfide bond" evidence="8">
    <location>
        <begin position="1236"/>
        <end position="1245"/>
    </location>
</feature>
<feature type="domain" description="EGF-like" evidence="12">
    <location>
        <begin position="73"/>
        <end position="108"/>
    </location>
</feature>
<feature type="disulfide bond" evidence="8">
    <location>
        <begin position="501"/>
        <end position="510"/>
    </location>
</feature>
<feature type="signal peptide" evidence="10">
    <location>
        <begin position="1"/>
        <end position="27"/>
    </location>
</feature>
<gene>
    <name evidence="13" type="ORF">JZ751_016697</name>
</gene>
<dbReference type="FunFam" id="2.10.25.10:FF:000012">
    <property type="entry name" value="Delta-like protein"/>
    <property type="match status" value="1"/>
</dbReference>
<dbReference type="GO" id="GO:0060218">
    <property type="term" value="P:hematopoietic stem cell differentiation"/>
    <property type="evidence" value="ECO:0007669"/>
    <property type="project" value="UniProtKB-ARBA"/>
</dbReference>
<organism evidence="13 14">
    <name type="scientific">Albula glossodonta</name>
    <name type="common">roundjaw bonefish</name>
    <dbReference type="NCBI Taxonomy" id="121402"/>
    <lineage>
        <taxon>Eukaryota</taxon>
        <taxon>Metazoa</taxon>
        <taxon>Chordata</taxon>
        <taxon>Craniata</taxon>
        <taxon>Vertebrata</taxon>
        <taxon>Euteleostomi</taxon>
        <taxon>Actinopterygii</taxon>
        <taxon>Neopterygii</taxon>
        <taxon>Teleostei</taxon>
        <taxon>Albuliformes</taxon>
        <taxon>Albulidae</taxon>
        <taxon>Albula</taxon>
    </lineage>
</organism>
<name>A0A8T2NPA8_9TELE</name>